<reference evidence="2" key="1">
    <citation type="journal article" date="2019" name="Int. J. Syst. Evol. Microbiol.">
        <title>The Global Catalogue of Microorganisms (GCM) 10K type strain sequencing project: providing services to taxonomists for standard genome sequencing and annotation.</title>
        <authorList>
            <consortium name="The Broad Institute Genomics Platform"/>
            <consortium name="The Broad Institute Genome Sequencing Center for Infectious Disease"/>
            <person name="Wu L."/>
            <person name="Ma J."/>
        </authorList>
    </citation>
    <scope>NUCLEOTIDE SEQUENCE [LARGE SCALE GENOMIC DNA]</scope>
    <source>
        <strain evidence="2">JCM 17494</strain>
    </source>
</reference>
<name>A0ABP7AU48_9PSEU</name>
<gene>
    <name evidence="1" type="ORF">GCM10022267_28870</name>
</gene>
<accession>A0ABP7AU48</accession>
<dbReference type="Proteomes" id="UP001500711">
    <property type="component" value="Unassembled WGS sequence"/>
</dbReference>
<dbReference type="EMBL" id="BAABBE010000007">
    <property type="protein sequence ID" value="GAA3640668.1"/>
    <property type="molecule type" value="Genomic_DNA"/>
</dbReference>
<evidence type="ECO:0000313" key="2">
    <source>
        <dbReference type="Proteomes" id="UP001500711"/>
    </source>
</evidence>
<protein>
    <submittedName>
        <fullName evidence="1">Uncharacterized protein</fullName>
    </submittedName>
</protein>
<organism evidence="1 2">
    <name type="scientific">Lentzea roselyniae</name>
    <dbReference type="NCBI Taxonomy" id="531940"/>
    <lineage>
        <taxon>Bacteria</taxon>
        <taxon>Bacillati</taxon>
        <taxon>Actinomycetota</taxon>
        <taxon>Actinomycetes</taxon>
        <taxon>Pseudonocardiales</taxon>
        <taxon>Pseudonocardiaceae</taxon>
        <taxon>Lentzea</taxon>
    </lineage>
</organism>
<evidence type="ECO:0000313" key="1">
    <source>
        <dbReference type="EMBL" id="GAA3640668.1"/>
    </source>
</evidence>
<keyword evidence="2" id="KW-1185">Reference proteome</keyword>
<sequence length="98" mass="10923">MSNLVNRLPVEVVRWPVDAAAREARQRSGTLCLLVLEKNVPAPVLTDMREDWVRVPVRPAMPCRSWTCPASSASVRVPSCCHRPNVRWSPNCCGVSAR</sequence>
<comment type="caution">
    <text evidence="1">The sequence shown here is derived from an EMBL/GenBank/DDBJ whole genome shotgun (WGS) entry which is preliminary data.</text>
</comment>
<proteinExistence type="predicted"/>